<reference evidence="2" key="1">
    <citation type="journal article" date="2019" name="Int. J. Syst. Evol. Microbiol.">
        <title>The Global Catalogue of Microorganisms (GCM) 10K type strain sequencing project: providing services to taxonomists for standard genome sequencing and annotation.</title>
        <authorList>
            <consortium name="The Broad Institute Genomics Platform"/>
            <consortium name="The Broad Institute Genome Sequencing Center for Infectious Disease"/>
            <person name="Wu L."/>
            <person name="Ma J."/>
        </authorList>
    </citation>
    <scope>NUCLEOTIDE SEQUENCE [LARGE SCALE GENOMIC DNA]</scope>
    <source>
        <strain evidence="2">JCM 3175</strain>
    </source>
</reference>
<organism evidence="1 2">
    <name type="scientific">Micromonospora coerulea</name>
    <dbReference type="NCBI Taxonomy" id="47856"/>
    <lineage>
        <taxon>Bacteria</taxon>
        <taxon>Bacillati</taxon>
        <taxon>Actinomycetota</taxon>
        <taxon>Actinomycetes</taxon>
        <taxon>Micromonosporales</taxon>
        <taxon>Micromonosporaceae</taxon>
        <taxon>Micromonospora</taxon>
    </lineage>
</organism>
<gene>
    <name evidence="1" type="ORF">GCM10023176_57400</name>
</gene>
<evidence type="ECO:0000313" key="1">
    <source>
        <dbReference type="EMBL" id="GAA4579497.1"/>
    </source>
</evidence>
<keyword evidence="2" id="KW-1185">Reference proteome</keyword>
<dbReference type="Proteomes" id="UP001500307">
    <property type="component" value="Unassembled WGS sequence"/>
</dbReference>
<accession>A0ABP8T147</accession>
<proteinExistence type="predicted"/>
<name>A0ABP8T147_9ACTN</name>
<comment type="caution">
    <text evidence="1">The sequence shown here is derived from an EMBL/GenBank/DDBJ whole genome shotgun (WGS) entry which is preliminary data.</text>
</comment>
<evidence type="ECO:0000313" key="2">
    <source>
        <dbReference type="Proteomes" id="UP001500307"/>
    </source>
</evidence>
<protein>
    <submittedName>
        <fullName evidence="1">Uncharacterized protein</fullName>
    </submittedName>
</protein>
<dbReference type="RefSeq" id="WP_346124672.1">
    <property type="nucleotide sequence ID" value="NZ_BAABGU010000049.1"/>
</dbReference>
<dbReference type="EMBL" id="BAABGU010000049">
    <property type="protein sequence ID" value="GAA4579497.1"/>
    <property type="molecule type" value="Genomic_DNA"/>
</dbReference>
<sequence length="58" mass="6496">MYFQFGALGGVSAGEYHDSGDRIADYLQREGSPYQRWTPPGPYRAAWSSTSWLPARSP</sequence>